<dbReference type="PANTHER" id="PTHR48073">
    <property type="entry name" value="O-SUCCINYLBENZOATE SYNTHASE-RELATED"/>
    <property type="match status" value="1"/>
</dbReference>
<keyword evidence="3" id="KW-0413">Isomerase</keyword>
<dbReference type="InterPro" id="IPR029065">
    <property type="entry name" value="Enolase_C-like"/>
</dbReference>
<dbReference type="SUPFAM" id="SSF54826">
    <property type="entry name" value="Enolase N-terminal domain-like"/>
    <property type="match status" value="1"/>
</dbReference>
<organism evidence="6">
    <name type="scientific">freshwater metagenome</name>
    <dbReference type="NCBI Taxonomy" id="449393"/>
    <lineage>
        <taxon>unclassified sequences</taxon>
        <taxon>metagenomes</taxon>
        <taxon>ecological metagenomes</taxon>
    </lineage>
</organism>
<gene>
    <name evidence="6" type="ORF">UFOPK3444_01109</name>
</gene>
<dbReference type="SFLD" id="SFLDF00009">
    <property type="entry name" value="o-succinylbenzoate_synthase"/>
    <property type="match status" value="1"/>
</dbReference>
<dbReference type="SFLD" id="SFLDG00180">
    <property type="entry name" value="muconate_cycloisomerase"/>
    <property type="match status" value="1"/>
</dbReference>
<evidence type="ECO:0000313" key="6">
    <source>
        <dbReference type="EMBL" id="CAB4877519.1"/>
    </source>
</evidence>
<accession>A0A6J7EA77</accession>
<dbReference type="SMART" id="SM00922">
    <property type="entry name" value="MR_MLE"/>
    <property type="match status" value="1"/>
</dbReference>
<dbReference type="Pfam" id="PF13378">
    <property type="entry name" value="MR_MLE_C"/>
    <property type="match status" value="1"/>
</dbReference>
<dbReference type="EMBL" id="CAFBLU010000017">
    <property type="protein sequence ID" value="CAB4877519.1"/>
    <property type="molecule type" value="Genomic_DNA"/>
</dbReference>
<dbReference type="GO" id="GO:0016854">
    <property type="term" value="F:racemase and epimerase activity"/>
    <property type="evidence" value="ECO:0007669"/>
    <property type="project" value="UniProtKB-ARBA"/>
</dbReference>
<proteinExistence type="inferred from homology"/>
<dbReference type="Gene3D" id="3.20.20.120">
    <property type="entry name" value="Enolase-like C-terminal domain"/>
    <property type="match status" value="1"/>
</dbReference>
<name>A0A6J7EA77_9ZZZZ</name>
<evidence type="ECO:0000259" key="5">
    <source>
        <dbReference type="SMART" id="SM00922"/>
    </source>
</evidence>
<dbReference type="SUPFAM" id="SSF51604">
    <property type="entry name" value="Enolase C-terminal domain-like"/>
    <property type="match status" value="1"/>
</dbReference>
<keyword evidence="2" id="KW-0479">Metal-binding</keyword>
<reference evidence="6" key="1">
    <citation type="submission" date="2020-05" db="EMBL/GenBank/DDBJ databases">
        <authorList>
            <person name="Chiriac C."/>
            <person name="Salcher M."/>
            <person name="Ghai R."/>
            <person name="Kavagutti S V."/>
        </authorList>
    </citation>
    <scope>NUCLEOTIDE SEQUENCE</scope>
</reference>
<feature type="domain" description="Mandelate racemase/muconate lactonizing enzyme C-terminal" evidence="5">
    <location>
        <begin position="136"/>
        <end position="228"/>
    </location>
</feature>
<evidence type="ECO:0000256" key="3">
    <source>
        <dbReference type="ARBA" id="ARBA00023235"/>
    </source>
</evidence>
<dbReference type="SFLD" id="SFLDS00001">
    <property type="entry name" value="Enolase"/>
    <property type="match status" value="1"/>
</dbReference>
<evidence type="ECO:0000256" key="2">
    <source>
        <dbReference type="ARBA" id="ARBA00022723"/>
    </source>
</evidence>
<feature type="region of interest" description="Disordered" evidence="4">
    <location>
        <begin position="323"/>
        <end position="344"/>
    </location>
</feature>
<sequence>MRWSLQRRIHELKAPATAAHGTTFKRDMLLLSLSDGVHTGWGEASPLSSYSGITADECDAALRPRLELLAGADPDDPDSTLRGCAEGLTGPTRAALEVALRDLAARRAGVSLLEAMGVQMGRPVEIRALLSSNDLPVAQAEAEAARRDGFRAVKAKLATGGGSDHVRMGALREALGPNIHLSADANGAWEVAEALIQLELLAGTVDLVEQPVRGLAEMREVHGRCAVPLALDEDATEPGALELPPSADVVCLKLQAWGGLDKLIKAASKARSGGLLVTYGSTLDGPIGIAASLIAAQAVEPDLACGLGTLDAFEESFDALQIDDGEMSSPDGPGLGTDPEGTRC</sequence>
<dbReference type="Gene3D" id="3.30.390.10">
    <property type="entry name" value="Enolase-like, N-terminal domain"/>
    <property type="match status" value="1"/>
</dbReference>
<dbReference type="InterPro" id="IPR029017">
    <property type="entry name" value="Enolase-like_N"/>
</dbReference>
<dbReference type="InterPro" id="IPR013342">
    <property type="entry name" value="Mandelate_racemase_C"/>
</dbReference>
<dbReference type="PANTHER" id="PTHR48073:SF2">
    <property type="entry name" value="O-SUCCINYLBENZOATE SYNTHASE"/>
    <property type="match status" value="1"/>
</dbReference>
<dbReference type="AlphaFoldDB" id="A0A6J7EA77"/>
<evidence type="ECO:0000256" key="4">
    <source>
        <dbReference type="SAM" id="MobiDB-lite"/>
    </source>
</evidence>
<comment type="similarity">
    <text evidence="1">Belongs to the mandelate racemase/muconate lactonizing enzyme family.</text>
</comment>
<evidence type="ECO:0000256" key="1">
    <source>
        <dbReference type="ARBA" id="ARBA00008031"/>
    </source>
</evidence>
<protein>
    <submittedName>
        <fullName evidence="6">Unannotated protein</fullName>
    </submittedName>
</protein>
<dbReference type="Pfam" id="PF02746">
    <property type="entry name" value="MR_MLE_N"/>
    <property type="match status" value="1"/>
</dbReference>
<dbReference type="InterPro" id="IPR036849">
    <property type="entry name" value="Enolase-like_C_sf"/>
</dbReference>
<dbReference type="GO" id="GO:0046872">
    <property type="term" value="F:metal ion binding"/>
    <property type="evidence" value="ECO:0007669"/>
    <property type="project" value="UniProtKB-KW"/>
</dbReference>
<dbReference type="InterPro" id="IPR013341">
    <property type="entry name" value="Mandelate_racemase_N_dom"/>
</dbReference>